<dbReference type="Proteomes" id="UP001178461">
    <property type="component" value="Chromosome Z"/>
</dbReference>
<organism evidence="1 2">
    <name type="scientific">Podarcis lilfordi</name>
    <name type="common">Lilford's wall lizard</name>
    <dbReference type="NCBI Taxonomy" id="74358"/>
    <lineage>
        <taxon>Eukaryota</taxon>
        <taxon>Metazoa</taxon>
        <taxon>Chordata</taxon>
        <taxon>Craniata</taxon>
        <taxon>Vertebrata</taxon>
        <taxon>Euteleostomi</taxon>
        <taxon>Lepidosauria</taxon>
        <taxon>Squamata</taxon>
        <taxon>Bifurcata</taxon>
        <taxon>Unidentata</taxon>
        <taxon>Episquamata</taxon>
        <taxon>Laterata</taxon>
        <taxon>Lacertibaenia</taxon>
        <taxon>Lacertidae</taxon>
        <taxon>Podarcis</taxon>
    </lineage>
</organism>
<proteinExistence type="predicted"/>
<gene>
    <name evidence="1" type="ORF">PODLI_1B038841</name>
</gene>
<protein>
    <submittedName>
        <fullName evidence="1">Uncharacterized protein</fullName>
    </submittedName>
</protein>
<reference evidence="1" key="1">
    <citation type="submission" date="2022-12" db="EMBL/GenBank/DDBJ databases">
        <authorList>
            <person name="Alioto T."/>
            <person name="Alioto T."/>
            <person name="Gomez Garrido J."/>
        </authorList>
    </citation>
    <scope>NUCLEOTIDE SEQUENCE</scope>
</reference>
<keyword evidence="2" id="KW-1185">Reference proteome</keyword>
<evidence type="ECO:0000313" key="2">
    <source>
        <dbReference type="Proteomes" id="UP001178461"/>
    </source>
</evidence>
<name>A0AA35LCT7_9SAUR</name>
<dbReference type="EMBL" id="OX395140">
    <property type="protein sequence ID" value="CAI5793452.1"/>
    <property type="molecule type" value="Genomic_DNA"/>
</dbReference>
<evidence type="ECO:0000313" key="1">
    <source>
        <dbReference type="EMBL" id="CAI5793452.1"/>
    </source>
</evidence>
<accession>A0AA35LCT7</accession>
<sequence>MEQQLTGMEQLQADCVRGSLERKVLLHAPCLMRCHRALNVTQLLQGTQVEGMSKEIQSVDGQLKGCGCEELQSVTEGKKEGTSLETVG</sequence>
<dbReference type="AlphaFoldDB" id="A0AA35LCT7"/>